<reference evidence="1" key="2">
    <citation type="journal article" date="2015" name="Data Brief">
        <title>Shoot transcriptome of the giant reed, Arundo donax.</title>
        <authorList>
            <person name="Barrero R.A."/>
            <person name="Guerrero F.D."/>
            <person name="Moolhuijzen P."/>
            <person name="Goolsby J.A."/>
            <person name="Tidwell J."/>
            <person name="Bellgard S.E."/>
            <person name="Bellgard M.I."/>
        </authorList>
    </citation>
    <scope>NUCLEOTIDE SEQUENCE</scope>
    <source>
        <tissue evidence="1">Shoot tissue taken approximately 20 cm above the soil surface</tissue>
    </source>
</reference>
<reference evidence="1" key="1">
    <citation type="submission" date="2014-09" db="EMBL/GenBank/DDBJ databases">
        <authorList>
            <person name="Magalhaes I.L.F."/>
            <person name="Oliveira U."/>
            <person name="Santos F.R."/>
            <person name="Vidigal T.H.D.A."/>
            <person name="Brescovit A.D."/>
            <person name="Santos A.J."/>
        </authorList>
    </citation>
    <scope>NUCLEOTIDE SEQUENCE</scope>
    <source>
        <tissue evidence="1">Shoot tissue taken approximately 20 cm above the soil surface</tissue>
    </source>
</reference>
<evidence type="ECO:0000313" key="1">
    <source>
        <dbReference type="EMBL" id="JAE39141.1"/>
    </source>
</evidence>
<accession>A0A0A9HW98</accession>
<dbReference type="AlphaFoldDB" id="A0A0A9HW98"/>
<name>A0A0A9HW98_ARUDO</name>
<proteinExistence type="predicted"/>
<dbReference type="EMBL" id="GBRH01158755">
    <property type="protein sequence ID" value="JAE39141.1"/>
    <property type="molecule type" value="Transcribed_RNA"/>
</dbReference>
<protein>
    <submittedName>
        <fullName evidence="1">Uncharacterized protein</fullName>
    </submittedName>
</protein>
<organism evidence="1">
    <name type="scientific">Arundo donax</name>
    <name type="common">Giant reed</name>
    <name type="synonym">Donax arundinaceus</name>
    <dbReference type="NCBI Taxonomy" id="35708"/>
    <lineage>
        <taxon>Eukaryota</taxon>
        <taxon>Viridiplantae</taxon>
        <taxon>Streptophyta</taxon>
        <taxon>Embryophyta</taxon>
        <taxon>Tracheophyta</taxon>
        <taxon>Spermatophyta</taxon>
        <taxon>Magnoliopsida</taxon>
        <taxon>Liliopsida</taxon>
        <taxon>Poales</taxon>
        <taxon>Poaceae</taxon>
        <taxon>PACMAD clade</taxon>
        <taxon>Arundinoideae</taxon>
        <taxon>Arundineae</taxon>
        <taxon>Arundo</taxon>
    </lineage>
</organism>
<sequence>MKAFCKDDLGYFFRVKIYDLLMTIW</sequence>